<organism evidence="1 2">
    <name type="scientific">Mesobacillus campisalis</name>
    <dbReference type="NCBI Taxonomy" id="1408103"/>
    <lineage>
        <taxon>Bacteria</taxon>
        <taxon>Bacillati</taxon>
        <taxon>Bacillota</taxon>
        <taxon>Bacilli</taxon>
        <taxon>Bacillales</taxon>
        <taxon>Bacillaceae</taxon>
        <taxon>Mesobacillus</taxon>
    </lineage>
</organism>
<keyword evidence="2" id="KW-1185">Reference proteome</keyword>
<proteinExistence type="predicted"/>
<evidence type="ECO:0000313" key="2">
    <source>
        <dbReference type="Proteomes" id="UP000034166"/>
    </source>
</evidence>
<dbReference type="Proteomes" id="UP000034166">
    <property type="component" value="Unassembled WGS sequence"/>
</dbReference>
<accession>A0A0M2T4X4</accession>
<dbReference type="InterPro" id="IPR019593">
    <property type="entry name" value="Spore_coat_protein_Z/Y"/>
</dbReference>
<dbReference type="RefSeq" id="WP_046521801.1">
    <property type="nucleotide sequence ID" value="NZ_LAYY01000001.1"/>
</dbReference>
<comment type="caution">
    <text evidence="1">The sequence shown here is derived from an EMBL/GenBank/DDBJ whole genome shotgun (WGS) entry which is preliminary data.</text>
</comment>
<evidence type="ECO:0008006" key="3">
    <source>
        <dbReference type="Google" id="ProtNLM"/>
    </source>
</evidence>
<evidence type="ECO:0000313" key="1">
    <source>
        <dbReference type="EMBL" id="KKK39860.1"/>
    </source>
</evidence>
<name>A0A0M2T4X4_9BACI</name>
<dbReference type="Pfam" id="PF10612">
    <property type="entry name" value="Spore-coat_CotZ"/>
    <property type="match status" value="1"/>
</dbReference>
<dbReference type="AlphaFoldDB" id="A0A0M2T4X4"/>
<dbReference type="EMBL" id="LAYY01000001">
    <property type="protein sequence ID" value="KKK39860.1"/>
    <property type="molecule type" value="Genomic_DNA"/>
</dbReference>
<dbReference type="OrthoDB" id="2737031at2"/>
<sequence>MESSHNRPNMGNCIGDALFELKKLQDFLAETSTPFLGKLLGKLVGSDTIPFILLTKNGIFEWEGIVYNEKKKSQECFTTSFFRIDSIEKGSSCAKLTILRPYNIHKEPAKLLCDVVKLEKTPICIEIDISCFCGIQCLDTELLKRKIICEPKW</sequence>
<protein>
    <recommendedName>
        <fullName evidence="3">Spore coat protein</fullName>
    </recommendedName>
</protein>
<dbReference type="PATRIC" id="fig|1408103.3.peg.169"/>
<gene>
    <name evidence="1" type="ORF">WQ57_00770</name>
</gene>
<reference evidence="1 2" key="1">
    <citation type="submission" date="2015-04" db="EMBL/GenBank/DDBJ databases">
        <title>Taxonomic description and genome sequence of Bacillus campisalis sp. nov., a novel member of the genus Bacillus isolated from solar saltern.</title>
        <authorList>
            <person name="Mathan Kumar R."/>
            <person name="Kaur G."/>
            <person name="Kumar A."/>
            <person name="Singh N.K."/>
            <person name="Kaur N."/>
            <person name="Kumar N."/>
            <person name="Mayilraj S."/>
        </authorList>
    </citation>
    <scope>NUCLEOTIDE SEQUENCE [LARGE SCALE GENOMIC DNA]</scope>
    <source>
        <strain evidence="1 2">SA2-6</strain>
    </source>
</reference>